<evidence type="ECO:0000256" key="8">
    <source>
        <dbReference type="PIRNR" id="PIRNR005353"/>
    </source>
</evidence>
<evidence type="ECO:0000313" key="11">
    <source>
        <dbReference type="Proteomes" id="UP000005316"/>
    </source>
</evidence>
<feature type="transmembrane region" description="Helical" evidence="9">
    <location>
        <begin position="262"/>
        <end position="285"/>
    </location>
</feature>
<comment type="similarity">
    <text evidence="2 8">Belongs to the nucleobase:cation symporter-2 (NCS2) (TC 2.A.40) family. Azg-like subfamily.</text>
</comment>
<dbReference type="PANTHER" id="PTHR43337">
    <property type="entry name" value="XANTHINE/URACIL PERMEASE C887.17-RELATED"/>
    <property type="match status" value="1"/>
</dbReference>
<comment type="subcellular location">
    <subcellularLocation>
        <location evidence="1 8">Cell membrane</location>
        <topology evidence="1 8">Multi-pass membrane protein</topology>
    </subcellularLocation>
</comment>
<keyword evidence="7 8" id="KW-0472">Membrane</keyword>
<feature type="transmembrane region" description="Helical" evidence="9">
    <location>
        <begin position="396"/>
        <end position="420"/>
    </location>
</feature>
<sequence length="451" mass="48179">MSIRKVTMKKYFEFDKLGTNYRREIIGGVTTFLAMAYILAVNPIMLSLDVIPDLPDSMRMDKGAVFVATALSAAVGTLFMGLIAKYPIGLAPGMGLNAFFAFTVVLTYGIPWQTGLTGVLFSGLIFIVLSLTGLRELIINAIPAQLKFAVGAGIGLFITFLGLQNAQIIVADENTLVGLGDLSAGPTLLTIFGLVVTIIMMVRKIKGAIFYGMIMTTVLGMFVSLIEVPHKVVDKIPSVAPTFGAAFDAIINEPSSLMTTQFLVIVITFLFVDFFDTAGTLVAVATQAGLMKNDRLPRAGKALISDSLATVTGAVMGTSTTTSFIESTAGVAAGAKTGFASIVTAVLFLLALFFSPLLLVITPAVTAPALIIVGVLMVSTLGNIEWSRFEIAVPAFFTIIAMPLTYSIATGIAIGFVFYPITMLVSGRRKEIHPIMYGLFVIFILYFIYIK</sequence>
<keyword evidence="4 8" id="KW-1003">Cell membrane</keyword>
<protein>
    <submittedName>
        <fullName evidence="10">NCS2 family nucleobase:cation symporter-2</fullName>
    </submittedName>
</protein>
<dbReference type="GO" id="GO:0005886">
    <property type="term" value="C:plasma membrane"/>
    <property type="evidence" value="ECO:0007669"/>
    <property type="project" value="UniProtKB-SubCell"/>
</dbReference>
<dbReference type="HOGENOM" id="CLU_024508_0_1_9"/>
<evidence type="ECO:0000256" key="1">
    <source>
        <dbReference type="ARBA" id="ARBA00004651"/>
    </source>
</evidence>
<evidence type="ECO:0000256" key="5">
    <source>
        <dbReference type="ARBA" id="ARBA00022692"/>
    </source>
</evidence>
<feature type="transmembrane region" description="Helical" evidence="9">
    <location>
        <begin position="25"/>
        <end position="44"/>
    </location>
</feature>
<dbReference type="AlphaFoldDB" id="F9DT61"/>
<evidence type="ECO:0000256" key="9">
    <source>
        <dbReference type="SAM" id="Phobius"/>
    </source>
</evidence>
<dbReference type="EMBL" id="AFPZ01000064">
    <property type="protein sequence ID" value="EGQ25977.1"/>
    <property type="molecule type" value="Genomic_DNA"/>
</dbReference>
<keyword evidence="3 8" id="KW-0813">Transport</keyword>
<dbReference type="Pfam" id="PF00860">
    <property type="entry name" value="Xan_ur_permease"/>
    <property type="match status" value="1"/>
</dbReference>
<dbReference type="PANTHER" id="PTHR43337:SF11">
    <property type="entry name" value="GUANINE_HYPOXANTHINE PERMEASE PBUG"/>
    <property type="match status" value="1"/>
</dbReference>
<feature type="transmembrane region" description="Helical" evidence="9">
    <location>
        <begin position="365"/>
        <end position="384"/>
    </location>
</feature>
<feature type="transmembrane region" description="Helical" evidence="9">
    <location>
        <begin position="146"/>
        <end position="163"/>
    </location>
</feature>
<feature type="transmembrane region" description="Helical" evidence="9">
    <location>
        <begin position="209"/>
        <end position="226"/>
    </location>
</feature>
<dbReference type="InterPro" id="IPR006043">
    <property type="entry name" value="NCS2"/>
</dbReference>
<feature type="transmembrane region" description="Helical" evidence="9">
    <location>
        <begin position="64"/>
        <end position="83"/>
    </location>
</feature>
<feature type="transmembrane region" description="Helical" evidence="9">
    <location>
        <begin position="90"/>
        <end position="110"/>
    </location>
</feature>
<dbReference type="eggNOG" id="COG2252">
    <property type="taxonomic scope" value="Bacteria"/>
</dbReference>
<feature type="transmembrane region" description="Helical" evidence="9">
    <location>
        <begin position="339"/>
        <end position="359"/>
    </location>
</feature>
<evidence type="ECO:0000256" key="7">
    <source>
        <dbReference type="ARBA" id="ARBA00023136"/>
    </source>
</evidence>
<comment type="caution">
    <text evidence="10">The sequence shown here is derived from an EMBL/GenBank/DDBJ whole genome shotgun (WGS) entry which is preliminary data.</text>
</comment>
<dbReference type="InterPro" id="IPR045018">
    <property type="entry name" value="Azg-like"/>
</dbReference>
<keyword evidence="6 8" id="KW-1133">Transmembrane helix</keyword>
<evidence type="ECO:0000256" key="3">
    <source>
        <dbReference type="ARBA" id="ARBA00022448"/>
    </source>
</evidence>
<gene>
    <name evidence="10" type="ORF">HMPREF9372_1992</name>
</gene>
<dbReference type="Proteomes" id="UP000005316">
    <property type="component" value="Unassembled WGS sequence"/>
</dbReference>
<feature type="transmembrane region" description="Helical" evidence="9">
    <location>
        <begin position="183"/>
        <end position="202"/>
    </location>
</feature>
<accession>F9DT61</accession>
<dbReference type="PIRSF" id="PIRSF005353">
    <property type="entry name" value="PbuG"/>
    <property type="match status" value="1"/>
</dbReference>
<name>F9DT61_9BACL</name>
<dbReference type="GO" id="GO:0005345">
    <property type="term" value="F:purine nucleobase transmembrane transporter activity"/>
    <property type="evidence" value="ECO:0007669"/>
    <property type="project" value="TreeGrafter"/>
</dbReference>
<dbReference type="STRING" id="759851.SAMN04244570_3508"/>
<proteinExistence type="inferred from homology"/>
<evidence type="ECO:0000256" key="6">
    <source>
        <dbReference type="ARBA" id="ARBA00022989"/>
    </source>
</evidence>
<organism evidence="10 11">
    <name type="scientific">Sporosarcina newyorkensis 2681</name>
    <dbReference type="NCBI Taxonomy" id="1027292"/>
    <lineage>
        <taxon>Bacteria</taxon>
        <taxon>Bacillati</taxon>
        <taxon>Bacillota</taxon>
        <taxon>Bacilli</taxon>
        <taxon>Bacillales</taxon>
        <taxon>Caryophanaceae</taxon>
        <taxon>Sporosarcina</taxon>
    </lineage>
</organism>
<keyword evidence="5 8" id="KW-0812">Transmembrane</keyword>
<evidence type="ECO:0000256" key="2">
    <source>
        <dbReference type="ARBA" id="ARBA00005697"/>
    </source>
</evidence>
<evidence type="ECO:0000313" key="10">
    <source>
        <dbReference type="EMBL" id="EGQ25977.1"/>
    </source>
</evidence>
<evidence type="ECO:0000256" key="4">
    <source>
        <dbReference type="ARBA" id="ARBA00022475"/>
    </source>
</evidence>
<feature type="transmembrane region" description="Helical" evidence="9">
    <location>
        <begin position="116"/>
        <end position="134"/>
    </location>
</feature>
<dbReference type="InterPro" id="IPR026033">
    <property type="entry name" value="Azg-like_bact_archaea"/>
</dbReference>
<feature type="transmembrane region" description="Helical" evidence="9">
    <location>
        <begin position="432"/>
        <end position="450"/>
    </location>
</feature>
<reference evidence="10 11" key="1">
    <citation type="submission" date="2011-04" db="EMBL/GenBank/DDBJ databases">
        <authorList>
            <person name="Muzny D."/>
            <person name="Qin X."/>
            <person name="Deng J."/>
            <person name="Jiang H."/>
            <person name="Liu Y."/>
            <person name="Qu J."/>
            <person name="Song X.-Z."/>
            <person name="Zhang L."/>
            <person name="Thornton R."/>
            <person name="Coyle M."/>
            <person name="Francisco L."/>
            <person name="Jackson L."/>
            <person name="Javaid M."/>
            <person name="Korchina V."/>
            <person name="Kovar C."/>
            <person name="Mata R."/>
            <person name="Mathew T."/>
            <person name="Ngo R."/>
            <person name="Nguyen L."/>
            <person name="Nguyen N."/>
            <person name="Okwuonu G."/>
            <person name="Ongeri F."/>
            <person name="Pham C."/>
            <person name="Simmons D."/>
            <person name="Wilczek-Boney K."/>
            <person name="Hale W."/>
            <person name="Jakkamsetti A."/>
            <person name="Pham P."/>
            <person name="Ruth R."/>
            <person name="San Lucas F."/>
            <person name="Warren J."/>
            <person name="Zhang J."/>
            <person name="Zhao Z."/>
            <person name="Zhou C."/>
            <person name="Zhu D."/>
            <person name="Lee S."/>
            <person name="Bess C."/>
            <person name="Blankenburg K."/>
            <person name="Forbes L."/>
            <person name="Fu Q."/>
            <person name="Gubbala S."/>
            <person name="Hirani K."/>
            <person name="Jayaseelan J.C."/>
            <person name="Lara F."/>
            <person name="Munidasa M."/>
            <person name="Palculict T."/>
            <person name="Patil S."/>
            <person name="Pu L.-L."/>
            <person name="Saada N."/>
            <person name="Tang L."/>
            <person name="Weissenberger G."/>
            <person name="Zhu Y."/>
            <person name="Hemphill L."/>
            <person name="Shang Y."/>
            <person name="Youmans B."/>
            <person name="Ayvaz T."/>
            <person name="Ross M."/>
            <person name="Santibanez J."/>
            <person name="Aqrawi P."/>
            <person name="Gross S."/>
            <person name="Joshi V."/>
            <person name="Fowler G."/>
            <person name="Nazareth L."/>
            <person name="Reid J."/>
            <person name="Worley K."/>
            <person name="Petrosino J."/>
            <person name="Highlander S."/>
            <person name="Gibbs R."/>
        </authorList>
    </citation>
    <scope>NUCLEOTIDE SEQUENCE [LARGE SCALE GENOMIC DNA]</scope>
    <source>
        <strain evidence="10 11">2681</strain>
    </source>
</reference>